<keyword evidence="1" id="KW-0472">Membrane</keyword>
<protein>
    <recommendedName>
        <fullName evidence="2">Late embryogenesis abundant protein LEA-2 subgroup domain-containing protein</fullName>
    </recommendedName>
</protein>
<proteinExistence type="predicted"/>
<dbReference type="AlphaFoldDB" id="A0A8T2RB08"/>
<dbReference type="PANTHER" id="PTHR31852">
    <property type="entry name" value="LATE EMBRYOGENESIS ABUNDANT (LEA) HYDROXYPROLINE-RICH GLYCOPROTEIN FAMILY"/>
    <property type="match status" value="1"/>
</dbReference>
<dbReference type="Pfam" id="PF03168">
    <property type="entry name" value="LEA_2"/>
    <property type="match status" value="1"/>
</dbReference>
<comment type="caution">
    <text evidence="3">The sequence shown here is derived from an EMBL/GenBank/DDBJ whole genome shotgun (WGS) entry which is preliminary data.</text>
</comment>
<sequence>MVELYEKPAPFHRRRPYACCCLVCASFIVIIGIVILILAFTVFKAKKAQIVVDSVTVESIQTTLPQPSLVPAVPSVNLTLAAVISVYNPNRVSMKYSDSTSTAYYYDKEVATVPVPAGHVGSKSTEKISTTLVVYADKMANSTHLASDLVSGSLPMTAVTHISGRVKIAFVKRHVDITSSCSFTVIISNSSLANMDCENKVHL</sequence>
<evidence type="ECO:0000259" key="2">
    <source>
        <dbReference type="Pfam" id="PF03168"/>
    </source>
</evidence>
<evidence type="ECO:0000313" key="4">
    <source>
        <dbReference type="Proteomes" id="UP000825935"/>
    </source>
</evidence>
<keyword evidence="4" id="KW-1185">Reference proteome</keyword>
<dbReference type="OrthoDB" id="1929523at2759"/>
<dbReference type="InterPro" id="IPR004864">
    <property type="entry name" value="LEA_2"/>
</dbReference>
<feature type="domain" description="Late embryogenesis abundant protein LEA-2 subgroup" evidence="2">
    <location>
        <begin position="84"/>
        <end position="181"/>
    </location>
</feature>
<reference evidence="3" key="1">
    <citation type="submission" date="2021-08" db="EMBL/GenBank/DDBJ databases">
        <title>WGS assembly of Ceratopteris richardii.</title>
        <authorList>
            <person name="Marchant D.B."/>
            <person name="Chen G."/>
            <person name="Jenkins J."/>
            <person name="Shu S."/>
            <person name="Leebens-Mack J."/>
            <person name="Grimwood J."/>
            <person name="Schmutz J."/>
            <person name="Soltis P."/>
            <person name="Soltis D."/>
            <person name="Chen Z.-H."/>
        </authorList>
    </citation>
    <scope>NUCLEOTIDE SEQUENCE</scope>
    <source>
        <strain evidence="3">Whitten #5841</strain>
        <tissue evidence="3">Leaf</tissue>
    </source>
</reference>
<evidence type="ECO:0000313" key="3">
    <source>
        <dbReference type="EMBL" id="KAH7293047.1"/>
    </source>
</evidence>
<name>A0A8T2RB08_CERRI</name>
<evidence type="ECO:0000256" key="1">
    <source>
        <dbReference type="SAM" id="Phobius"/>
    </source>
</evidence>
<dbReference type="InterPro" id="IPR055301">
    <property type="entry name" value="Lea14-like_2"/>
</dbReference>
<accession>A0A8T2RB08</accession>
<feature type="transmembrane region" description="Helical" evidence="1">
    <location>
        <begin position="17"/>
        <end position="43"/>
    </location>
</feature>
<keyword evidence="1" id="KW-0812">Transmembrane</keyword>
<organism evidence="3 4">
    <name type="scientific">Ceratopteris richardii</name>
    <name type="common">Triangle waterfern</name>
    <dbReference type="NCBI Taxonomy" id="49495"/>
    <lineage>
        <taxon>Eukaryota</taxon>
        <taxon>Viridiplantae</taxon>
        <taxon>Streptophyta</taxon>
        <taxon>Embryophyta</taxon>
        <taxon>Tracheophyta</taxon>
        <taxon>Polypodiopsida</taxon>
        <taxon>Polypodiidae</taxon>
        <taxon>Polypodiales</taxon>
        <taxon>Pteridineae</taxon>
        <taxon>Pteridaceae</taxon>
        <taxon>Parkerioideae</taxon>
        <taxon>Ceratopteris</taxon>
    </lineage>
</organism>
<dbReference type="EMBL" id="CM035433">
    <property type="protein sequence ID" value="KAH7293047.1"/>
    <property type="molecule type" value="Genomic_DNA"/>
</dbReference>
<dbReference type="Proteomes" id="UP000825935">
    <property type="component" value="Chromosome 28"/>
</dbReference>
<dbReference type="OMA" id="ANMDCEN"/>
<dbReference type="Gene3D" id="2.60.40.1820">
    <property type="match status" value="1"/>
</dbReference>
<dbReference type="SUPFAM" id="SSF117070">
    <property type="entry name" value="LEA14-like"/>
    <property type="match status" value="1"/>
</dbReference>
<keyword evidence="1" id="KW-1133">Transmembrane helix</keyword>
<gene>
    <name evidence="3" type="ORF">KP509_28G009400</name>
</gene>